<dbReference type="PANTHER" id="PTHR30273">
    <property type="entry name" value="PERIPLASMIC SIGNAL SENSOR AND SIGMA FACTOR ACTIVATOR FECR-RELATED"/>
    <property type="match status" value="1"/>
</dbReference>
<dbReference type="Proteomes" id="UP001060336">
    <property type="component" value="Chromosome"/>
</dbReference>
<dbReference type="EMBL" id="CP102480">
    <property type="protein sequence ID" value="UUX49288.1"/>
    <property type="molecule type" value="Genomic_DNA"/>
</dbReference>
<evidence type="ECO:0000256" key="2">
    <source>
        <dbReference type="SAM" id="Phobius"/>
    </source>
</evidence>
<dbReference type="Pfam" id="PF04773">
    <property type="entry name" value="FecR"/>
    <property type="match status" value="1"/>
</dbReference>
<proteinExistence type="predicted"/>
<keyword evidence="6" id="KW-1185">Reference proteome</keyword>
<feature type="domain" description="FecR N-terminal" evidence="4">
    <location>
        <begin position="24"/>
        <end position="66"/>
    </location>
</feature>
<evidence type="ECO:0000313" key="6">
    <source>
        <dbReference type="Proteomes" id="UP001060336"/>
    </source>
</evidence>
<dbReference type="RefSeq" id="WP_257767848.1">
    <property type="nucleotide sequence ID" value="NZ_CP102480.1"/>
</dbReference>
<keyword evidence="2" id="KW-1133">Transmembrane helix</keyword>
<gene>
    <name evidence="5" type="ORF">NUH88_18030</name>
</gene>
<dbReference type="KEGG" id="naci:NUH88_18030"/>
<dbReference type="InterPro" id="IPR006860">
    <property type="entry name" value="FecR"/>
</dbReference>
<feature type="domain" description="FecR protein" evidence="3">
    <location>
        <begin position="136"/>
        <end position="227"/>
    </location>
</feature>
<evidence type="ECO:0000259" key="3">
    <source>
        <dbReference type="Pfam" id="PF04773"/>
    </source>
</evidence>
<dbReference type="InterPro" id="IPR012373">
    <property type="entry name" value="Ferrdict_sens_TM"/>
</dbReference>
<reference evidence="5" key="1">
    <citation type="submission" date="2022-08" db="EMBL/GenBank/DDBJ databases">
        <title>Nisaea acidiphila sp. nov., isolated from a marine algal debris and emended description of the genus Nisaea Urios et al. 2008.</title>
        <authorList>
            <person name="Kwon K."/>
        </authorList>
    </citation>
    <scope>NUCLEOTIDE SEQUENCE</scope>
    <source>
        <strain evidence="5">MEBiC11861</strain>
    </source>
</reference>
<keyword evidence="2" id="KW-0812">Transmembrane</keyword>
<feature type="region of interest" description="Disordered" evidence="1">
    <location>
        <begin position="1"/>
        <end position="20"/>
    </location>
</feature>
<dbReference type="PANTHER" id="PTHR30273:SF2">
    <property type="entry name" value="PROTEIN FECR"/>
    <property type="match status" value="1"/>
</dbReference>
<dbReference type="AlphaFoldDB" id="A0A9J7APF0"/>
<protein>
    <submittedName>
        <fullName evidence="5">FecR domain-containing protein</fullName>
    </submittedName>
</protein>
<dbReference type="InterPro" id="IPR032623">
    <property type="entry name" value="FecR_N"/>
</dbReference>
<dbReference type="Gene3D" id="2.60.120.1440">
    <property type="match status" value="1"/>
</dbReference>
<dbReference type="Pfam" id="PF16220">
    <property type="entry name" value="DUF4880"/>
    <property type="match status" value="1"/>
</dbReference>
<dbReference type="GO" id="GO:0016989">
    <property type="term" value="F:sigma factor antagonist activity"/>
    <property type="evidence" value="ECO:0007669"/>
    <property type="project" value="TreeGrafter"/>
</dbReference>
<organism evidence="5 6">
    <name type="scientific">Nisaea acidiphila</name>
    <dbReference type="NCBI Taxonomy" id="1862145"/>
    <lineage>
        <taxon>Bacteria</taxon>
        <taxon>Pseudomonadati</taxon>
        <taxon>Pseudomonadota</taxon>
        <taxon>Alphaproteobacteria</taxon>
        <taxon>Rhodospirillales</taxon>
        <taxon>Thalassobaculaceae</taxon>
        <taxon>Nisaea</taxon>
    </lineage>
</organism>
<accession>A0A9J7APF0</accession>
<keyword evidence="2" id="KW-0472">Membrane</keyword>
<evidence type="ECO:0000259" key="4">
    <source>
        <dbReference type="Pfam" id="PF16220"/>
    </source>
</evidence>
<evidence type="ECO:0000313" key="5">
    <source>
        <dbReference type="EMBL" id="UUX49288.1"/>
    </source>
</evidence>
<name>A0A9J7APF0_9PROT</name>
<sequence>MQEENPVPDRSESEAPQSDNGLLEEATDWLLRLRAAPEDRSLHADFTLWLTEAEDHGRAFARAERVWRLGGELSPRFEETWAAPEATENVSNVSVLKPRARRAVRRPVLAAAIAASIALLVLLVGPRTELMFLDADLTSGTAEIARYDLADGSHVTLNAGSALKTNLTASERAVTILDGEAFFEVHPDPERPFRVRAGDTIVTVTGTEFGTRLSDRTVMVEVEGGTVSVSSGTSELIQLKRGDRLKSASVTDETVTMRVPASHIAAWRRGLLIADNERIDSVVERIRPYYSGAIFIAPGGLAGKRVSGVFDLGNPVEALRAAVLPHDAGVYEIPAVLAVLGPG</sequence>
<feature type="transmembrane region" description="Helical" evidence="2">
    <location>
        <begin position="107"/>
        <end position="125"/>
    </location>
</feature>
<dbReference type="PIRSF" id="PIRSF018266">
    <property type="entry name" value="FecR"/>
    <property type="match status" value="1"/>
</dbReference>
<evidence type="ECO:0000256" key="1">
    <source>
        <dbReference type="SAM" id="MobiDB-lite"/>
    </source>
</evidence>